<accession>A0A173V1L9</accession>
<dbReference type="EMBL" id="CYXM01000013">
    <property type="protein sequence ID" value="CUN21191.1"/>
    <property type="molecule type" value="Genomic_DNA"/>
</dbReference>
<reference evidence="3 4" key="1">
    <citation type="submission" date="2015-09" db="EMBL/GenBank/DDBJ databases">
        <authorList>
            <consortium name="Pathogen Informatics"/>
        </authorList>
    </citation>
    <scope>NUCLEOTIDE SEQUENCE [LARGE SCALE GENOMIC DNA]</scope>
    <source>
        <strain evidence="3 4">2789STDY5834968</strain>
    </source>
</reference>
<protein>
    <submittedName>
        <fullName evidence="3">Cyclic di-GMP phosphodiesterase Gmr</fullName>
        <ecNumber evidence="3">3.1.4.52</ecNumber>
    </submittedName>
</protein>
<dbReference type="InterPro" id="IPR052155">
    <property type="entry name" value="Biofilm_reg_signaling"/>
</dbReference>
<dbReference type="PROSITE" id="PS50883">
    <property type="entry name" value="EAL"/>
    <property type="match status" value="1"/>
</dbReference>
<dbReference type="NCBIfam" id="TIGR00254">
    <property type="entry name" value="GGDEF"/>
    <property type="match status" value="1"/>
</dbReference>
<dbReference type="CDD" id="cd01949">
    <property type="entry name" value="GGDEF"/>
    <property type="match status" value="1"/>
</dbReference>
<dbReference type="InterPro" id="IPR029787">
    <property type="entry name" value="Nucleotide_cyclase"/>
</dbReference>
<dbReference type="SUPFAM" id="SSF55073">
    <property type="entry name" value="Nucleotide cyclase"/>
    <property type="match status" value="1"/>
</dbReference>
<evidence type="ECO:0000259" key="1">
    <source>
        <dbReference type="PROSITE" id="PS50883"/>
    </source>
</evidence>
<evidence type="ECO:0000259" key="2">
    <source>
        <dbReference type="PROSITE" id="PS50887"/>
    </source>
</evidence>
<feature type="domain" description="GGDEF" evidence="2">
    <location>
        <begin position="465"/>
        <end position="597"/>
    </location>
</feature>
<dbReference type="SMART" id="SM00052">
    <property type="entry name" value="EAL"/>
    <property type="match status" value="1"/>
</dbReference>
<dbReference type="EC" id="3.1.4.52" evidence="3"/>
<dbReference type="AlphaFoldDB" id="A0A173V1L9"/>
<dbReference type="PANTHER" id="PTHR44757">
    <property type="entry name" value="DIGUANYLATE CYCLASE DGCP"/>
    <property type="match status" value="1"/>
</dbReference>
<dbReference type="PANTHER" id="PTHR44757:SF2">
    <property type="entry name" value="BIOFILM ARCHITECTURE MAINTENANCE PROTEIN MBAA"/>
    <property type="match status" value="1"/>
</dbReference>
<keyword evidence="3" id="KW-0378">Hydrolase</keyword>
<dbReference type="Proteomes" id="UP000095673">
    <property type="component" value="Unassembled WGS sequence"/>
</dbReference>
<dbReference type="Pfam" id="PF00563">
    <property type="entry name" value="EAL"/>
    <property type="match status" value="1"/>
</dbReference>
<organism evidence="3 4">
    <name type="scientific">Agathobacter rectalis</name>
    <dbReference type="NCBI Taxonomy" id="39491"/>
    <lineage>
        <taxon>Bacteria</taxon>
        <taxon>Bacillati</taxon>
        <taxon>Bacillota</taxon>
        <taxon>Clostridia</taxon>
        <taxon>Lachnospirales</taxon>
        <taxon>Lachnospiraceae</taxon>
        <taxon>Agathobacter</taxon>
    </lineage>
</organism>
<dbReference type="InterPro" id="IPR035919">
    <property type="entry name" value="EAL_sf"/>
</dbReference>
<sequence>MSDSKLLKKIQDYFCMVNGIYLSCLTKKDGVMTEVCQCNDKWKSMLTFIGEEKYEKLLLRLSDCRVENLIDEPLDKDYIRLYGLIVRVDNTHDIYWIIAAVIDEQMSNEERNLLPDGIIITSEARLNRTIEFLETMTRQLLITKRDEDAANEALSLIRKSDEEIKKQFHMLEAINSVIKLLEMDGSFTDMAQKALESAVTTIKLTGAFIIRKNVDGMHLDVIVSYGRKPFDTISITEVPFFTGKPYIISSDSVMPEKFRLFMEKQAMRAAIFQPVNIDNRTQMYVCFFDEKDDRSWEKYDVKFLNDTKRVIQSILTKKITTNSLAGSYASLEAILENSGCGIYVADMSKSEILYMNNYCKQLLSNIIEQNKLEKYIFSHTAESRSFTEVYVTEEDKWFDIHRTGIAWVDGRKVQLVTLYDITQKKRYQQRIENQANNDFLTGLYNRMRCEQDLAKFIDDSVKNDTRGAMIYIDLDDFKHINDGLGHQYGDVLLKAISHSLTQVKGIENHCYRMGGDEFIVIVTGSSVDRLESIINDIQQIFVRPWFLKGEDYYCTISAGVAFFPTDARTVEDVIRRADIALFNAKKEGKNRIEFYNEGIDGTSTKRLDLEKYMRKATMNECDEFTVYFQPIINVKGEDVCAGAEALVRWNSATMGFINPVDFIPLAEYLGLINPIGEHVLREAAKHCRYWNDMGHPDYKVNVNLSVVQLLQNDIVKKIKGIIDEVGIEPGNLCLEVTESLAINDMVRMKRILSEIKALGVKVALDDFGTGYSSLNHIREMPLDIIKIDKCFIEHLGEDDFSDAFVKMVTELANTIGVHVCVEGVETDRQYAIIKKMGIYYIQGYFFDKPMCIESFEEKYI</sequence>
<dbReference type="RefSeq" id="WP_055238480.1">
    <property type="nucleotide sequence ID" value="NZ_CYXM01000013.1"/>
</dbReference>
<dbReference type="Pfam" id="PF00990">
    <property type="entry name" value="GGDEF"/>
    <property type="match status" value="1"/>
</dbReference>
<dbReference type="Gene3D" id="3.20.20.450">
    <property type="entry name" value="EAL domain"/>
    <property type="match status" value="1"/>
</dbReference>
<proteinExistence type="predicted"/>
<feature type="domain" description="EAL" evidence="1">
    <location>
        <begin position="606"/>
        <end position="860"/>
    </location>
</feature>
<gene>
    <name evidence="3" type="primary">gmr_2</name>
    <name evidence="3" type="ORF">ERS852580_02566</name>
</gene>
<dbReference type="PROSITE" id="PS50887">
    <property type="entry name" value="GGDEF"/>
    <property type="match status" value="1"/>
</dbReference>
<dbReference type="InterPro" id="IPR000160">
    <property type="entry name" value="GGDEF_dom"/>
</dbReference>
<dbReference type="InterPro" id="IPR043128">
    <property type="entry name" value="Rev_trsase/Diguanyl_cyclase"/>
</dbReference>
<dbReference type="OrthoDB" id="9805474at2"/>
<dbReference type="SUPFAM" id="SSF141868">
    <property type="entry name" value="EAL domain-like"/>
    <property type="match status" value="1"/>
</dbReference>
<evidence type="ECO:0000313" key="4">
    <source>
        <dbReference type="Proteomes" id="UP000095673"/>
    </source>
</evidence>
<name>A0A173V1L9_9FIRM</name>
<dbReference type="CDD" id="cd01948">
    <property type="entry name" value="EAL"/>
    <property type="match status" value="1"/>
</dbReference>
<dbReference type="InterPro" id="IPR001633">
    <property type="entry name" value="EAL_dom"/>
</dbReference>
<dbReference type="SMART" id="SM00267">
    <property type="entry name" value="GGDEF"/>
    <property type="match status" value="1"/>
</dbReference>
<dbReference type="GO" id="GO:0071111">
    <property type="term" value="F:cyclic-guanylate-specific phosphodiesterase activity"/>
    <property type="evidence" value="ECO:0007669"/>
    <property type="project" value="UniProtKB-EC"/>
</dbReference>
<dbReference type="Gene3D" id="3.30.70.270">
    <property type="match status" value="1"/>
</dbReference>
<evidence type="ECO:0000313" key="3">
    <source>
        <dbReference type="EMBL" id="CUN21191.1"/>
    </source>
</evidence>